<proteinExistence type="predicted"/>
<name>A0ABP7HWJ9_9ACTN</name>
<accession>A0ABP7HWJ9</accession>
<comment type="caution">
    <text evidence="3">The sequence shown here is derived from an EMBL/GenBank/DDBJ whole genome shotgun (WGS) entry which is preliminary data.</text>
</comment>
<dbReference type="Pfam" id="PF07087">
    <property type="entry name" value="DUF1353"/>
    <property type="match status" value="1"/>
</dbReference>
<keyword evidence="2" id="KW-0812">Transmembrane</keyword>
<reference evidence="4" key="1">
    <citation type="journal article" date="2019" name="Int. J. Syst. Evol. Microbiol.">
        <title>The Global Catalogue of Microorganisms (GCM) 10K type strain sequencing project: providing services to taxonomists for standard genome sequencing and annotation.</title>
        <authorList>
            <consortium name="The Broad Institute Genomics Platform"/>
            <consortium name="The Broad Institute Genome Sequencing Center for Infectious Disease"/>
            <person name="Wu L."/>
            <person name="Ma J."/>
        </authorList>
    </citation>
    <scope>NUCLEOTIDE SEQUENCE [LARGE SCALE GENOMIC DNA]</scope>
    <source>
        <strain evidence="4">JCM 16953</strain>
    </source>
</reference>
<protein>
    <recommendedName>
        <fullName evidence="5">DUF1353 domain-containing protein</fullName>
    </recommendedName>
</protein>
<dbReference type="EMBL" id="BAABAH010000001">
    <property type="protein sequence ID" value="GAA3804877.1"/>
    <property type="molecule type" value="Genomic_DNA"/>
</dbReference>
<dbReference type="RefSeq" id="WP_344772223.1">
    <property type="nucleotide sequence ID" value="NZ_BAABAH010000001.1"/>
</dbReference>
<evidence type="ECO:0000256" key="1">
    <source>
        <dbReference type="SAM" id="MobiDB-lite"/>
    </source>
</evidence>
<gene>
    <name evidence="3" type="ORF">GCM10022242_05140</name>
</gene>
<feature type="transmembrane region" description="Helical" evidence="2">
    <location>
        <begin position="203"/>
        <end position="225"/>
    </location>
</feature>
<evidence type="ECO:0000313" key="3">
    <source>
        <dbReference type="EMBL" id="GAA3804877.1"/>
    </source>
</evidence>
<feature type="transmembrane region" description="Helical" evidence="2">
    <location>
        <begin position="232"/>
        <end position="258"/>
    </location>
</feature>
<sequence length="295" mass="32069">MNGPRAQAPQPHRFYDGGSDTEPPDPARPFQIVVEREVEGGAERFRMLRRIAYLDDEYGEILVPEDLATFRTDFASVPDLFTWLVPKTGNHLPPALVHDGLINPGGPATYISTEGHVIDRADADRVFRAGMRDAHVPLVRRWLVWSAVTLGTIWSGSADWSRGTHLRYRLAMLGTLGVVVVLGVLATLDLLDVVDWVPWMGDRPFLVELAGGAAGAVVIPLLLGLTWGRFRIAGVIAGIALALLLHVTVVLVGITLLYKVAEHLAVRRPLALLVATGTVVASCAVFTALLVGTRW</sequence>
<feature type="transmembrane region" description="Helical" evidence="2">
    <location>
        <begin position="170"/>
        <end position="191"/>
    </location>
</feature>
<keyword evidence="4" id="KW-1185">Reference proteome</keyword>
<dbReference type="InterPro" id="IPR010767">
    <property type="entry name" value="Phage_CGC-2007_Cje0229"/>
</dbReference>
<organism evidence="3 4">
    <name type="scientific">Nocardioides panacisoli</name>
    <dbReference type="NCBI Taxonomy" id="627624"/>
    <lineage>
        <taxon>Bacteria</taxon>
        <taxon>Bacillati</taxon>
        <taxon>Actinomycetota</taxon>
        <taxon>Actinomycetes</taxon>
        <taxon>Propionibacteriales</taxon>
        <taxon>Nocardioidaceae</taxon>
        <taxon>Nocardioides</taxon>
    </lineage>
</organism>
<dbReference type="Proteomes" id="UP001501821">
    <property type="component" value="Unassembled WGS sequence"/>
</dbReference>
<evidence type="ECO:0008006" key="5">
    <source>
        <dbReference type="Google" id="ProtNLM"/>
    </source>
</evidence>
<keyword evidence="2" id="KW-0472">Membrane</keyword>
<keyword evidence="2" id="KW-1133">Transmembrane helix</keyword>
<evidence type="ECO:0000256" key="2">
    <source>
        <dbReference type="SAM" id="Phobius"/>
    </source>
</evidence>
<feature type="region of interest" description="Disordered" evidence="1">
    <location>
        <begin position="1"/>
        <end position="27"/>
    </location>
</feature>
<feature type="transmembrane region" description="Helical" evidence="2">
    <location>
        <begin position="270"/>
        <end position="291"/>
    </location>
</feature>
<evidence type="ECO:0000313" key="4">
    <source>
        <dbReference type="Proteomes" id="UP001501821"/>
    </source>
</evidence>